<name>A0A1U7LKH0_NEOID</name>
<dbReference type="SMART" id="SM00360">
    <property type="entry name" value="RRM"/>
    <property type="match status" value="1"/>
</dbReference>
<organism evidence="8 9">
    <name type="scientific">Neolecta irregularis (strain DAH-3)</name>
    <dbReference type="NCBI Taxonomy" id="1198029"/>
    <lineage>
        <taxon>Eukaryota</taxon>
        <taxon>Fungi</taxon>
        <taxon>Dikarya</taxon>
        <taxon>Ascomycota</taxon>
        <taxon>Taphrinomycotina</taxon>
        <taxon>Neolectales</taxon>
        <taxon>Neolectaceae</taxon>
        <taxon>Neolecta</taxon>
    </lineage>
</organism>
<feature type="compositionally biased region" description="Basic and acidic residues" evidence="6">
    <location>
        <begin position="201"/>
        <end position="220"/>
    </location>
</feature>
<evidence type="ECO:0000313" key="8">
    <source>
        <dbReference type="EMBL" id="OLL23147.1"/>
    </source>
</evidence>
<dbReference type="InterPro" id="IPR035979">
    <property type="entry name" value="RBD_domain_sf"/>
</dbReference>
<dbReference type="AlphaFoldDB" id="A0A1U7LKH0"/>
<dbReference type="InterPro" id="IPR000504">
    <property type="entry name" value="RRM_dom"/>
</dbReference>
<evidence type="ECO:0000256" key="3">
    <source>
        <dbReference type="ARBA" id="ARBA00023242"/>
    </source>
</evidence>
<dbReference type="InterPro" id="IPR022023">
    <property type="entry name" value="U1snRNP70_N"/>
</dbReference>
<keyword evidence="4 8" id="KW-0687">Ribonucleoprotein</keyword>
<dbReference type="PANTHER" id="PTHR13952">
    <property type="entry name" value="U1 SMALL NUCLEAR RIBONUCLEOPROTEIN 70 KD"/>
    <property type="match status" value="1"/>
</dbReference>
<feature type="compositionally biased region" description="Gly residues" evidence="6">
    <location>
        <begin position="229"/>
        <end position="238"/>
    </location>
</feature>
<comment type="caution">
    <text evidence="8">The sequence shown here is derived from an EMBL/GenBank/DDBJ whole genome shotgun (WGS) entry which is preliminary data.</text>
</comment>
<accession>A0A1U7LKH0</accession>
<keyword evidence="2 5" id="KW-0694">RNA-binding</keyword>
<reference evidence="8 9" key="1">
    <citation type="submission" date="2016-04" db="EMBL/GenBank/DDBJ databases">
        <title>Evolutionary innovation and constraint leading to complex multicellularity in the Ascomycota.</title>
        <authorList>
            <person name="Cisse O."/>
            <person name="Nguyen A."/>
            <person name="Hewitt D.A."/>
            <person name="Jedd G."/>
            <person name="Stajich J.E."/>
        </authorList>
    </citation>
    <scope>NUCLEOTIDE SEQUENCE [LARGE SCALE GENOMIC DNA]</scope>
    <source>
        <strain evidence="8 9">DAH-3</strain>
    </source>
</reference>
<feature type="compositionally biased region" description="Basic and acidic residues" evidence="6">
    <location>
        <begin position="314"/>
        <end position="343"/>
    </location>
</feature>
<dbReference type="CDD" id="cd12236">
    <property type="entry name" value="RRM_snRNP70"/>
    <property type="match status" value="1"/>
</dbReference>
<feature type="domain" description="RRM" evidence="7">
    <location>
        <begin position="101"/>
        <end position="178"/>
    </location>
</feature>
<feature type="compositionally biased region" description="Gly residues" evidence="6">
    <location>
        <begin position="263"/>
        <end position="277"/>
    </location>
</feature>
<evidence type="ECO:0000256" key="1">
    <source>
        <dbReference type="ARBA" id="ARBA00004123"/>
    </source>
</evidence>
<feature type="region of interest" description="Disordered" evidence="6">
    <location>
        <begin position="184"/>
        <end position="343"/>
    </location>
</feature>
<feature type="compositionally biased region" description="Basic and acidic residues" evidence="6">
    <location>
        <begin position="239"/>
        <end position="261"/>
    </location>
</feature>
<evidence type="ECO:0000256" key="2">
    <source>
        <dbReference type="ARBA" id="ARBA00022884"/>
    </source>
</evidence>
<evidence type="ECO:0000259" key="7">
    <source>
        <dbReference type="PROSITE" id="PS50102"/>
    </source>
</evidence>
<dbReference type="PROSITE" id="PS50102">
    <property type="entry name" value="RRM"/>
    <property type="match status" value="1"/>
</dbReference>
<dbReference type="GO" id="GO:0071004">
    <property type="term" value="C:U2-type prespliceosome"/>
    <property type="evidence" value="ECO:0007669"/>
    <property type="project" value="TreeGrafter"/>
</dbReference>
<dbReference type="SUPFAM" id="SSF54928">
    <property type="entry name" value="RNA-binding domain, RBD"/>
    <property type="match status" value="1"/>
</dbReference>
<dbReference type="OMA" id="GRTTKGW"/>
<dbReference type="GO" id="GO:0003729">
    <property type="term" value="F:mRNA binding"/>
    <property type="evidence" value="ECO:0007669"/>
    <property type="project" value="TreeGrafter"/>
</dbReference>
<evidence type="ECO:0000256" key="4">
    <source>
        <dbReference type="ARBA" id="ARBA00023274"/>
    </source>
</evidence>
<dbReference type="Pfam" id="PF00076">
    <property type="entry name" value="RRM_1"/>
    <property type="match status" value="1"/>
</dbReference>
<sequence length="343" mass="38460">MTAERLPQNILGLFAPRPPLRYLPYHDRALEERKSCRVTGVSDYVLMLKDYDKDFTPTDGWAERREKKKIERAKAQQERLKLAFEKWKPGDDPMVRGDPYKTLFISRLNYQVNEQDLDREFVKFGPIEKIRVVKDKENKQRGYAFIVYERERDMKAAYKETDGLKIKGRRIVVDVERGRTVKGWKPRRLGGGLGGRGYTRAPRDIPSRAAESRFGGDRNGLRPGRSGSFRGGRGGGFGDRSERGGGDRGGFRGGFRGDRRGSRGGIGFHGGRGAGGPPSGPRGFDRPPPAGPSGFQPPAAAGFGAPQQFVPAGHESRGHARPEDHHGRRREDDGGRDYKRPRF</sequence>
<dbReference type="GO" id="GO:0030619">
    <property type="term" value="F:U1 snRNA binding"/>
    <property type="evidence" value="ECO:0007669"/>
    <property type="project" value="InterPro"/>
</dbReference>
<dbReference type="Gene3D" id="3.30.70.330">
    <property type="match status" value="1"/>
</dbReference>
<feature type="compositionally biased region" description="Low complexity" evidence="6">
    <location>
        <begin position="292"/>
        <end position="309"/>
    </location>
</feature>
<comment type="subcellular location">
    <subcellularLocation>
        <location evidence="1">Nucleus</location>
    </subcellularLocation>
</comment>
<keyword evidence="3" id="KW-0539">Nucleus</keyword>
<proteinExistence type="predicted"/>
<dbReference type="GO" id="GO:0005685">
    <property type="term" value="C:U1 snRNP"/>
    <property type="evidence" value="ECO:0007669"/>
    <property type="project" value="TreeGrafter"/>
</dbReference>
<dbReference type="InterPro" id="IPR012677">
    <property type="entry name" value="Nucleotide-bd_a/b_plait_sf"/>
</dbReference>
<dbReference type="Pfam" id="PF12220">
    <property type="entry name" value="U1snRNP70_N"/>
    <property type="match status" value="1"/>
</dbReference>
<dbReference type="GO" id="GO:0000398">
    <property type="term" value="P:mRNA splicing, via spliceosome"/>
    <property type="evidence" value="ECO:0007669"/>
    <property type="project" value="TreeGrafter"/>
</dbReference>
<dbReference type="InterPro" id="IPR034143">
    <property type="entry name" value="snRNP70_RRM"/>
</dbReference>
<dbReference type="PANTHER" id="PTHR13952:SF5">
    <property type="entry name" value="U1 SMALL NUCLEAR RIBONUCLEOPROTEIN 70 KDA"/>
    <property type="match status" value="1"/>
</dbReference>
<dbReference type="STRING" id="1198029.A0A1U7LKH0"/>
<evidence type="ECO:0000313" key="9">
    <source>
        <dbReference type="Proteomes" id="UP000186594"/>
    </source>
</evidence>
<keyword evidence="9" id="KW-1185">Reference proteome</keyword>
<evidence type="ECO:0000256" key="5">
    <source>
        <dbReference type="PROSITE-ProRule" id="PRU00176"/>
    </source>
</evidence>
<protein>
    <submittedName>
        <fullName evidence="8">U1 small nuclear ribonucleoprotein</fullName>
    </submittedName>
</protein>
<evidence type="ECO:0000256" key="6">
    <source>
        <dbReference type="SAM" id="MobiDB-lite"/>
    </source>
</evidence>
<dbReference type="InterPro" id="IPR051183">
    <property type="entry name" value="U1_U11-U12_snRNP_70-35kDa"/>
</dbReference>
<dbReference type="Proteomes" id="UP000186594">
    <property type="component" value="Unassembled WGS sequence"/>
</dbReference>
<dbReference type="OrthoDB" id="4207594at2759"/>
<dbReference type="EMBL" id="LXFE01002252">
    <property type="protein sequence ID" value="OLL23147.1"/>
    <property type="molecule type" value="Genomic_DNA"/>
</dbReference>
<gene>
    <name evidence="8" type="ORF">NEOLI_000571</name>
</gene>
<dbReference type="FunFam" id="3.30.70.330:FF:000298">
    <property type="entry name" value="U1 small nuclear ribonucleoprotein 70 kDa"/>
    <property type="match status" value="1"/>
</dbReference>
<dbReference type="GO" id="GO:0071011">
    <property type="term" value="C:precatalytic spliceosome"/>
    <property type="evidence" value="ECO:0007669"/>
    <property type="project" value="TreeGrafter"/>
</dbReference>